<evidence type="ECO:0000259" key="6">
    <source>
        <dbReference type="PROSITE" id="PS50835"/>
    </source>
</evidence>
<feature type="non-terminal residue" evidence="7">
    <location>
        <position position="140"/>
    </location>
</feature>
<keyword evidence="8" id="KW-1185">Reference proteome</keyword>
<accession>A0A9D3PG53</accession>
<dbReference type="AlphaFoldDB" id="A0A9D3PG53"/>
<evidence type="ECO:0000256" key="3">
    <source>
        <dbReference type="ARBA" id="ARBA00023136"/>
    </source>
</evidence>
<dbReference type="SUPFAM" id="SSF48726">
    <property type="entry name" value="Immunoglobulin"/>
    <property type="match status" value="1"/>
</dbReference>
<dbReference type="Pfam" id="PF13927">
    <property type="entry name" value="Ig_3"/>
    <property type="match status" value="1"/>
</dbReference>
<keyword evidence="2" id="KW-0732">Signal</keyword>
<evidence type="ECO:0000256" key="5">
    <source>
        <dbReference type="SAM" id="Phobius"/>
    </source>
</evidence>
<dbReference type="InterPro" id="IPR007110">
    <property type="entry name" value="Ig-like_dom"/>
</dbReference>
<sequence length="140" mass="14986">KAGTYTCEVKNSISNETASITVGKECTVAVSKPTISKEGGSCSFLCTVERGTEANLSWYRDGQTKSISRTLFRNTPMGLALTAHKGGKYTCEVKNSISRENNSITVGKECTGNRAGAAPATGHFSVLSCFFVLILVQFFL</sequence>
<dbReference type="Gene3D" id="2.60.40.10">
    <property type="entry name" value="Immunoglobulins"/>
    <property type="match status" value="1"/>
</dbReference>
<comment type="caution">
    <text evidence="7">The sequence shown here is derived from an EMBL/GenBank/DDBJ whole genome shotgun (WGS) entry which is preliminary data.</text>
</comment>
<dbReference type="EMBL" id="JAFDVH010000020">
    <property type="protein sequence ID" value="KAG7458503.1"/>
    <property type="molecule type" value="Genomic_DNA"/>
</dbReference>
<keyword evidence="5" id="KW-1133">Transmembrane helix</keyword>
<keyword evidence="3 5" id="KW-0472">Membrane</keyword>
<evidence type="ECO:0000256" key="2">
    <source>
        <dbReference type="ARBA" id="ARBA00022729"/>
    </source>
</evidence>
<dbReference type="GO" id="GO:0016020">
    <property type="term" value="C:membrane"/>
    <property type="evidence" value="ECO:0007669"/>
    <property type="project" value="UniProtKB-SubCell"/>
</dbReference>
<dbReference type="PANTHER" id="PTHR12080:SF48">
    <property type="entry name" value="IMMUNOGLOBULIN SUBTYPE DOMAIN-CONTAINING PROTEIN"/>
    <property type="match status" value="1"/>
</dbReference>
<protein>
    <recommendedName>
        <fullName evidence="6">Ig-like domain-containing protein</fullName>
    </recommendedName>
</protein>
<organism evidence="7 8">
    <name type="scientific">Megalops atlanticus</name>
    <name type="common">Tarpon</name>
    <name type="synonym">Clupea gigantea</name>
    <dbReference type="NCBI Taxonomy" id="7932"/>
    <lineage>
        <taxon>Eukaryota</taxon>
        <taxon>Metazoa</taxon>
        <taxon>Chordata</taxon>
        <taxon>Craniata</taxon>
        <taxon>Vertebrata</taxon>
        <taxon>Euteleostomi</taxon>
        <taxon>Actinopterygii</taxon>
        <taxon>Neopterygii</taxon>
        <taxon>Teleostei</taxon>
        <taxon>Elopiformes</taxon>
        <taxon>Megalopidae</taxon>
        <taxon>Megalops</taxon>
    </lineage>
</organism>
<proteinExistence type="predicted"/>
<dbReference type="InterPro" id="IPR015631">
    <property type="entry name" value="CD2/SLAM_rcpt"/>
</dbReference>
<evidence type="ECO:0000256" key="1">
    <source>
        <dbReference type="ARBA" id="ARBA00004370"/>
    </source>
</evidence>
<gene>
    <name evidence="7" type="ORF">MATL_G00220870</name>
</gene>
<evidence type="ECO:0000256" key="4">
    <source>
        <dbReference type="ARBA" id="ARBA00023180"/>
    </source>
</evidence>
<dbReference type="InterPro" id="IPR036179">
    <property type="entry name" value="Ig-like_dom_sf"/>
</dbReference>
<keyword evidence="5" id="KW-0812">Transmembrane</keyword>
<feature type="transmembrane region" description="Helical" evidence="5">
    <location>
        <begin position="120"/>
        <end position="139"/>
    </location>
</feature>
<reference evidence="7" key="1">
    <citation type="submission" date="2021-01" db="EMBL/GenBank/DDBJ databases">
        <authorList>
            <person name="Zahm M."/>
            <person name="Roques C."/>
            <person name="Cabau C."/>
            <person name="Klopp C."/>
            <person name="Donnadieu C."/>
            <person name="Jouanno E."/>
            <person name="Lampietro C."/>
            <person name="Louis A."/>
            <person name="Herpin A."/>
            <person name="Echchiki A."/>
            <person name="Berthelot C."/>
            <person name="Parey E."/>
            <person name="Roest-Crollius H."/>
            <person name="Braasch I."/>
            <person name="Postlethwait J."/>
            <person name="Bobe J."/>
            <person name="Montfort J."/>
            <person name="Bouchez O."/>
            <person name="Begum T."/>
            <person name="Mejri S."/>
            <person name="Adams A."/>
            <person name="Chen W.-J."/>
            <person name="Guiguen Y."/>
        </authorList>
    </citation>
    <scope>NUCLEOTIDE SEQUENCE</scope>
    <source>
        <strain evidence="7">YG-15Mar2019-1</strain>
        <tissue evidence="7">Brain</tissue>
    </source>
</reference>
<dbReference type="PANTHER" id="PTHR12080">
    <property type="entry name" value="SIGNALING LYMPHOCYTIC ACTIVATION MOLECULE"/>
    <property type="match status" value="1"/>
</dbReference>
<feature type="domain" description="Ig-like" evidence="6">
    <location>
        <begin position="24"/>
        <end position="105"/>
    </location>
</feature>
<name>A0A9D3PG53_MEGAT</name>
<evidence type="ECO:0000313" key="8">
    <source>
        <dbReference type="Proteomes" id="UP001046870"/>
    </source>
</evidence>
<dbReference type="InterPro" id="IPR013783">
    <property type="entry name" value="Ig-like_fold"/>
</dbReference>
<evidence type="ECO:0000313" key="7">
    <source>
        <dbReference type="EMBL" id="KAG7458503.1"/>
    </source>
</evidence>
<keyword evidence="4" id="KW-0325">Glycoprotein</keyword>
<dbReference type="Proteomes" id="UP001046870">
    <property type="component" value="Chromosome 20"/>
</dbReference>
<comment type="subcellular location">
    <subcellularLocation>
        <location evidence="1">Membrane</location>
    </subcellularLocation>
</comment>
<dbReference type="OrthoDB" id="8982315at2759"/>
<dbReference type="PROSITE" id="PS50835">
    <property type="entry name" value="IG_LIKE"/>
    <property type="match status" value="1"/>
</dbReference>